<gene>
    <name evidence="1" type="ORF">HMPREF0179_05304</name>
</gene>
<keyword evidence="2" id="KW-1185">Reference proteome</keyword>
<evidence type="ECO:0000313" key="2">
    <source>
        <dbReference type="Proteomes" id="UP000006034"/>
    </source>
</evidence>
<dbReference type="RefSeq" id="WP_016361026.1">
    <property type="nucleotide sequence ID" value="NZ_KE150240.1"/>
</dbReference>
<dbReference type="Pfam" id="PF06892">
    <property type="entry name" value="Phage_CP76"/>
    <property type="match status" value="1"/>
</dbReference>
<sequence length="90" mass="9818">MNEFYQLIQDTVSRSPIGAKAVAVKIGKPYSTMMREVNPNDKGAKVGADTLMDIVRATKDISPLVFMAKELGYRLVPVSKDEGEEDSAAL</sequence>
<name>S2KSH3_BILW3</name>
<evidence type="ECO:0000313" key="1">
    <source>
        <dbReference type="EMBL" id="EPC05705.1"/>
    </source>
</evidence>
<proteinExistence type="predicted"/>
<dbReference type="Proteomes" id="UP000006034">
    <property type="component" value="Unassembled WGS sequence"/>
</dbReference>
<protein>
    <submittedName>
        <fullName evidence="1">Uncharacterized protein</fullName>
    </submittedName>
</protein>
<dbReference type="OrthoDB" id="5454199at2"/>
<reference evidence="1 2" key="1">
    <citation type="submission" date="2010-10" db="EMBL/GenBank/DDBJ databases">
        <authorList>
            <consortium name="The Broad Institute Genome Sequencing Platform"/>
            <person name="Ward D."/>
            <person name="Earl A."/>
            <person name="Feldgarden M."/>
            <person name="Young S.K."/>
            <person name="Gargeya S."/>
            <person name="Zeng Q."/>
            <person name="Alvarado L."/>
            <person name="Berlin A."/>
            <person name="Bochicchio J."/>
            <person name="Chapman S.B."/>
            <person name="Chen Z."/>
            <person name="Freedman E."/>
            <person name="Gellesch M."/>
            <person name="Goldberg J."/>
            <person name="Griggs A."/>
            <person name="Gujja S."/>
            <person name="Heilman E."/>
            <person name="Heiman D."/>
            <person name="Howarth C."/>
            <person name="Mehta T."/>
            <person name="Neiman D."/>
            <person name="Pearson M."/>
            <person name="Roberts A."/>
            <person name="Saif S."/>
            <person name="Shea T."/>
            <person name="Shenoy N."/>
            <person name="Sisk P."/>
            <person name="Stolte C."/>
            <person name="Sykes S."/>
            <person name="White J."/>
            <person name="Yandava C."/>
            <person name="Allen-Vercoe E."/>
            <person name="Sibley C."/>
            <person name="Ambrose C.E."/>
            <person name="Strauss J."/>
            <person name="Daigneault M."/>
            <person name="Haas B."/>
            <person name="Nusbaum C."/>
            <person name="Birren B."/>
        </authorList>
    </citation>
    <scope>NUCLEOTIDE SEQUENCE [LARGE SCALE GENOMIC DNA]</scope>
    <source>
        <strain evidence="1 2">3_1_6</strain>
    </source>
</reference>
<comment type="caution">
    <text evidence="1">The sequence shown here is derived from an EMBL/GenBank/DDBJ whole genome shotgun (WGS) entry which is preliminary data.</text>
</comment>
<reference evidence="1 2" key="2">
    <citation type="submission" date="2013-04" db="EMBL/GenBank/DDBJ databases">
        <title>The Genome Sequence of Bilophila wadsworthia 3_1_6.</title>
        <authorList>
            <consortium name="The Broad Institute Genomics Platform"/>
            <person name="Earl A."/>
            <person name="Ward D."/>
            <person name="Feldgarden M."/>
            <person name="Gevers D."/>
            <person name="Sibley C."/>
            <person name="Strauss J."/>
            <person name="Allen-Vercoe E."/>
            <person name="Walker B."/>
            <person name="Young S."/>
            <person name="Zeng Q."/>
            <person name="Gargeya S."/>
            <person name="Fitzgerald M."/>
            <person name="Haas B."/>
            <person name="Abouelleil A."/>
            <person name="Allen A.W."/>
            <person name="Alvarado L."/>
            <person name="Arachchi H.M."/>
            <person name="Berlin A.M."/>
            <person name="Chapman S.B."/>
            <person name="Gainer-Dewar J."/>
            <person name="Goldberg J."/>
            <person name="Griggs A."/>
            <person name="Gujja S."/>
            <person name="Hansen M."/>
            <person name="Howarth C."/>
            <person name="Imamovic A."/>
            <person name="Ireland A."/>
            <person name="Larimer J."/>
            <person name="McCowan C."/>
            <person name="Murphy C."/>
            <person name="Pearson M."/>
            <person name="Poon T.W."/>
            <person name="Priest M."/>
            <person name="Roberts A."/>
            <person name="Saif S."/>
            <person name="Shea T."/>
            <person name="Sisk P."/>
            <person name="Sykes S."/>
            <person name="Wortman J."/>
            <person name="Nusbaum C."/>
            <person name="Birren B."/>
        </authorList>
    </citation>
    <scope>NUCLEOTIDE SEQUENCE [LARGE SCALE GENOMIC DNA]</scope>
    <source>
        <strain evidence="1 2">3_1_6</strain>
    </source>
</reference>
<dbReference type="InterPro" id="IPR009679">
    <property type="entry name" value="Phage_186_CII-like"/>
</dbReference>
<dbReference type="EMBL" id="ADCP02000003">
    <property type="protein sequence ID" value="EPC05705.1"/>
    <property type="molecule type" value="Genomic_DNA"/>
</dbReference>
<dbReference type="HOGENOM" id="CLU_168854_1_0_7"/>
<dbReference type="eggNOG" id="ENOG5031NMT">
    <property type="taxonomic scope" value="Bacteria"/>
</dbReference>
<dbReference type="GO" id="GO:0003677">
    <property type="term" value="F:DNA binding"/>
    <property type="evidence" value="ECO:0007669"/>
    <property type="project" value="InterPro"/>
</dbReference>
<accession>S2KSH3</accession>
<dbReference type="AlphaFoldDB" id="S2KSH3"/>
<organism evidence="1 2">
    <name type="scientific">Bilophila wadsworthia (strain 3_1_6)</name>
    <dbReference type="NCBI Taxonomy" id="563192"/>
    <lineage>
        <taxon>Bacteria</taxon>
        <taxon>Pseudomonadati</taxon>
        <taxon>Thermodesulfobacteriota</taxon>
        <taxon>Desulfovibrionia</taxon>
        <taxon>Desulfovibrionales</taxon>
        <taxon>Desulfovibrionaceae</taxon>
        <taxon>Bilophila</taxon>
    </lineage>
</organism>
<dbReference type="GeneID" id="78087403"/>